<dbReference type="InterPro" id="IPR003777">
    <property type="entry name" value="XdhC_CoxI"/>
</dbReference>
<feature type="domain" description="XdhC Rossmann" evidence="2">
    <location>
        <begin position="183"/>
        <end position="305"/>
    </location>
</feature>
<dbReference type="AlphaFoldDB" id="A0A9X2WBD5"/>
<dbReference type="InterPro" id="IPR052698">
    <property type="entry name" value="MoCofactor_Util/Proc"/>
</dbReference>
<protein>
    <submittedName>
        <fullName evidence="3">XdhC family protein</fullName>
    </submittedName>
</protein>
<keyword evidence="4" id="KW-1185">Reference proteome</keyword>
<dbReference type="EMBL" id="JALHAP010000082">
    <property type="protein sequence ID" value="MCT4704041.1"/>
    <property type="molecule type" value="Genomic_DNA"/>
</dbReference>
<dbReference type="InterPro" id="IPR027051">
    <property type="entry name" value="XdhC_Rossmann_dom"/>
</dbReference>
<accession>A0A9X2WBD5</accession>
<dbReference type="Gene3D" id="3.40.50.720">
    <property type="entry name" value="NAD(P)-binding Rossmann-like Domain"/>
    <property type="match status" value="1"/>
</dbReference>
<feature type="domain" description="XdhC- CoxI" evidence="1">
    <location>
        <begin position="40"/>
        <end position="104"/>
    </location>
</feature>
<dbReference type="PANTHER" id="PTHR30388">
    <property type="entry name" value="ALDEHYDE OXIDOREDUCTASE MOLYBDENUM COFACTOR ASSEMBLY PROTEIN"/>
    <property type="match status" value="1"/>
</dbReference>
<organism evidence="3 4">
    <name type="scientific">Dryocola boscaweniae</name>
    <dbReference type="NCBI Taxonomy" id="2925397"/>
    <lineage>
        <taxon>Bacteria</taxon>
        <taxon>Pseudomonadati</taxon>
        <taxon>Pseudomonadota</taxon>
        <taxon>Gammaproteobacteria</taxon>
        <taxon>Enterobacterales</taxon>
        <taxon>Enterobacteriaceae</taxon>
        <taxon>Dryocola</taxon>
    </lineage>
</organism>
<evidence type="ECO:0000313" key="3">
    <source>
        <dbReference type="EMBL" id="MCT4704041.1"/>
    </source>
</evidence>
<dbReference type="Pfam" id="PF13478">
    <property type="entry name" value="XdhC_C"/>
    <property type="match status" value="1"/>
</dbReference>
<comment type="caution">
    <text evidence="3">The sequence shown here is derived from an EMBL/GenBank/DDBJ whole genome shotgun (WGS) entry which is preliminary data.</text>
</comment>
<dbReference type="Pfam" id="PF02625">
    <property type="entry name" value="XdhC_CoxI"/>
    <property type="match status" value="1"/>
</dbReference>
<reference evidence="3" key="1">
    <citation type="submission" date="2022-03" db="EMBL/GenBank/DDBJ databases">
        <title>Proposal of a novel genus Dryocolo and two novel species.</title>
        <authorList>
            <person name="Maddock D.W."/>
            <person name="Brady C.L."/>
            <person name="Denman S."/>
            <person name="Arnold D."/>
        </authorList>
    </citation>
    <scope>NUCLEOTIDE SEQUENCE</scope>
    <source>
        <strain evidence="3">H6W4</strain>
    </source>
</reference>
<dbReference type="Proteomes" id="UP001150641">
    <property type="component" value="Unassembled WGS sequence"/>
</dbReference>
<proteinExistence type="predicted"/>
<evidence type="ECO:0000259" key="2">
    <source>
        <dbReference type="Pfam" id="PF13478"/>
    </source>
</evidence>
<gene>
    <name evidence="3" type="ORF">MUA00_19875</name>
</gene>
<dbReference type="RefSeq" id="WP_271124722.1">
    <property type="nucleotide sequence ID" value="NZ_JALHAN010000069.1"/>
</dbReference>
<dbReference type="PANTHER" id="PTHR30388:SF4">
    <property type="entry name" value="MOLYBDENUM COFACTOR INSERTION CHAPERONE PAOD"/>
    <property type="match status" value="1"/>
</dbReference>
<evidence type="ECO:0000259" key="1">
    <source>
        <dbReference type="Pfam" id="PF02625"/>
    </source>
</evidence>
<sequence>MLQQSHLIEQTDDDWRTPEQALLTDNSIEILRFAADAVTTGLAVALVTLVDIRGGGARALGAQMAVREDGLYCGFVSGGCVEAAAAYEAMEVINSGNDRRIVYGKGSPWFDIVLPCGGSIMLSIHKLRSARPLLAVLAALERRRPAGLRYNPQLQTLQCIVPDGKTGWSGECFDVCYRPCTRVVIYGRSVEAEVTAKLAQAVGYDVCTSNSTALRTASAFIDSDTAVILLYHDLNRELPFLQAALGATPFYIGALGSRQTHLERVQKLADLGWHGRDIERIKAPIGIFPKARDAHSLALSVLADVAAARLSSIDKEKIS</sequence>
<evidence type="ECO:0000313" key="4">
    <source>
        <dbReference type="Proteomes" id="UP001150641"/>
    </source>
</evidence>
<name>A0A9X2WBD5_9ENTR</name>